<dbReference type="InterPro" id="IPR045864">
    <property type="entry name" value="aa-tRNA-synth_II/BPL/LPL"/>
</dbReference>
<comment type="subcellular location">
    <subcellularLocation>
        <location evidence="9">Cytoplasm</location>
    </subcellularLocation>
</comment>
<organism evidence="10 11">
    <name type="scientific">Microbulbifer echini</name>
    <dbReference type="NCBI Taxonomy" id="1529067"/>
    <lineage>
        <taxon>Bacteria</taxon>
        <taxon>Pseudomonadati</taxon>
        <taxon>Pseudomonadota</taxon>
        <taxon>Gammaproteobacteria</taxon>
        <taxon>Cellvibrionales</taxon>
        <taxon>Microbulbiferaceae</taxon>
        <taxon>Microbulbifer</taxon>
    </lineage>
</organism>
<evidence type="ECO:0000256" key="5">
    <source>
        <dbReference type="ARBA" id="ARBA00022840"/>
    </source>
</evidence>
<evidence type="ECO:0000256" key="6">
    <source>
        <dbReference type="ARBA" id="ARBA00022917"/>
    </source>
</evidence>
<dbReference type="NCBIfam" id="NF006827">
    <property type="entry name" value="PRK09348.1"/>
    <property type="match status" value="1"/>
</dbReference>
<keyword evidence="3 9" id="KW-0436">Ligase</keyword>
<dbReference type="HAMAP" id="MF_00254">
    <property type="entry name" value="Gly_tRNA_synth_alpha"/>
    <property type="match status" value="1"/>
</dbReference>
<dbReference type="Gene3D" id="3.30.930.10">
    <property type="entry name" value="Bira Bifunctional Protein, Domain 2"/>
    <property type="match status" value="1"/>
</dbReference>
<dbReference type="GO" id="GO:0004820">
    <property type="term" value="F:glycine-tRNA ligase activity"/>
    <property type="evidence" value="ECO:0007669"/>
    <property type="project" value="UniProtKB-EC"/>
</dbReference>
<dbReference type="CDD" id="cd00733">
    <property type="entry name" value="GlyRS_alpha_core"/>
    <property type="match status" value="1"/>
</dbReference>
<evidence type="ECO:0000256" key="2">
    <source>
        <dbReference type="ARBA" id="ARBA00011209"/>
    </source>
</evidence>
<dbReference type="EC" id="6.1.1.14" evidence="9"/>
<evidence type="ECO:0000313" key="10">
    <source>
        <dbReference type="EMBL" id="MFA0789365.1"/>
    </source>
</evidence>
<dbReference type="EMBL" id="JBGMEL010000002">
    <property type="protein sequence ID" value="MFA0789365.1"/>
    <property type="molecule type" value="Genomic_DNA"/>
</dbReference>
<evidence type="ECO:0000256" key="1">
    <source>
        <dbReference type="ARBA" id="ARBA00008226"/>
    </source>
</evidence>
<name>A0ABV4NJ50_9GAMM</name>
<comment type="catalytic activity">
    <reaction evidence="8 9">
        <text>tRNA(Gly) + glycine + ATP = glycyl-tRNA(Gly) + AMP + diphosphate</text>
        <dbReference type="Rhea" id="RHEA:16013"/>
        <dbReference type="Rhea" id="RHEA-COMP:9664"/>
        <dbReference type="Rhea" id="RHEA-COMP:9683"/>
        <dbReference type="ChEBI" id="CHEBI:30616"/>
        <dbReference type="ChEBI" id="CHEBI:33019"/>
        <dbReference type="ChEBI" id="CHEBI:57305"/>
        <dbReference type="ChEBI" id="CHEBI:78442"/>
        <dbReference type="ChEBI" id="CHEBI:78522"/>
        <dbReference type="ChEBI" id="CHEBI:456215"/>
        <dbReference type="EC" id="6.1.1.14"/>
    </reaction>
</comment>
<keyword evidence="4 9" id="KW-0547">Nucleotide-binding</keyword>
<proteinExistence type="inferred from homology"/>
<dbReference type="PANTHER" id="PTHR30075:SF2">
    <property type="entry name" value="GLYCINE--TRNA LIGASE, CHLOROPLASTIC_MITOCHONDRIAL 2"/>
    <property type="match status" value="1"/>
</dbReference>
<dbReference type="Proteomes" id="UP001569414">
    <property type="component" value="Unassembled WGS sequence"/>
</dbReference>
<comment type="subunit">
    <text evidence="2 9">Tetramer of two alpha and two beta subunits.</text>
</comment>
<evidence type="ECO:0000256" key="7">
    <source>
        <dbReference type="ARBA" id="ARBA00023146"/>
    </source>
</evidence>
<comment type="similarity">
    <text evidence="1 9">Belongs to the class-II aminoacyl-tRNA synthetase family.</text>
</comment>
<dbReference type="InterPro" id="IPR002310">
    <property type="entry name" value="Gly-tRNA_ligase_asu"/>
</dbReference>
<keyword evidence="6 9" id="KW-0648">Protein biosynthesis</keyword>
<evidence type="ECO:0000256" key="8">
    <source>
        <dbReference type="ARBA" id="ARBA00047937"/>
    </source>
</evidence>
<comment type="caution">
    <text evidence="10">The sequence shown here is derived from an EMBL/GenBank/DDBJ whole genome shotgun (WGS) entry which is preliminary data.</text>
</comment>
<dbReference type="PRINTS" id="PR01044">
    <property type="entry name" value="TRNASYNTHGA"/>
</dbReference>
<keyword evidence="9" id="KW-0963">Cytoplasm</keyword>
<dbReference type="PANTHER" id="PTHR30075">
    <property type="entry name" value="GLYCYL-TRNA SYNTHETASE"/>
    <property type="match status" value="1"/>
</dbReference>
<accession>A0ABV4NJ50</accession>
<evidence type="ECO:0000256" key="9">
    <source>
        <dbReference type="HAMAP-Rule" id="MF_00254"/>
    </source>
</evidence>
<keyword evidence="5 9" id="KW-0067">ATP-binding</keyword>
<gene>
    <name evidence="9 10" type="primary">glyQ</name>
    <name evidence="10" type="ORF">ACCI51_02335</name>
</gene>
<keyword evidence="7 9" id="KW-0030">Aminoacyl-tRNA synthetase</keyword>
<keyword evidence="11" id="KW-1185">Reference proteome</keyword>
<evidence type="ECO:0000256" key="4">
    <source>
        <dbReference type="ARBA" id="ARBA00022741"/>
    </source>
</evidence>
<dbReference type="Pfam" id="PF02091">
    <property type="entry name" value="tRNA-synt_2e"/>
    <property type="match status" value="1"/>
</dbReference>
<dbReference type="InterPro" id="IPR006194">
    <property type="entry name" value="Gly-tRNA-synth_heterodimer"/>
</dbReference>
<dbReference type="NCBIfam" id="TIGR00388">
    <property type="entry name" value="glyQ"/>
    <property type="match status" value="1"/>
</dbReference>
<reference evidence="10 11" key="1">
    <citation type="submission" date="2024-08" db="EMBL/GenBank/DDBJ databases">
        <authorList>
            <person name="Ishaq N."/>
        </authorList>
    </citation>
    <scope>NUCLEOTIDE SEQUENCE [LARGE SCALE GENOMIC DNA]</scope>
    <source>
        <strain evidence="10 11">JCM 30400</strain>
    </source>
</reference>
<dbReference type="SUPFAM" id="SSF55681">
    <property type="entry name" value="Class II aaRS and biotin synthetases"/>
    <property type="match status" value="1"/>
</dbReference>
<protein>
    <recommendedName>
        <fullName evidence="9">Glycine--tRNA ligase alpha subunit</fullName>
        <ecNumber evidence="9">6.1.1.14</ecNumber>
    </recommendedName>
    <alternativeName>
        <fullName evidence="9">Glycyl-tRNA synthetase alpha subunit</fullName>
        <shortName evidence="9">GlyRS</shortName>
    </alternativeName>
</protein>
<dbReference type="RefSeq" id="WP_371842466.1">
    <property type="nucleotide sequence ID" value="NZ_JBGMEL010000002.1"/>
</dbReference>
<dbReference type="PROSITE" id="PS50861">
    <property type="entry name" value="AA_TRNA_LIGASE_II_GLYAB"/>
    <property type="match status" value="1"/>
</dbReference>
<evidence type="ECO:0000256" key="3">
    <source>
        <dbReference type="ARBA" id="ARBA00022598"/>
    </source>
</evidence>
<dbReference type="Gene3D" id="1.20.58.180">
    <property type="entry name" value="Class II aaRS and biotin synthetases, domain 2"/>
    <property type="match status" value="1"/>
</dbReference>
<sequence>MSKQYDLSTFQGLIFALQDYWARQGCVILQPLDMEVGAGTFHPATFLRAIGPEKWNAAYVQPCRRPTDGRYGENPNRLQHYYQYQVVMKPSPDNIQELYLDSLRAMGVDPSIHDIRFVEDNWESPTLGAWGLGWEVWLNGMEVTQFTYFQQVGGIECYPVTGEITYGLERIAMYLQGVESIYDLVWTRNPDGSPVTYGDVFHQNEVEMSRYNFEHADVEFLFATFDHCERESTRLIELGLPLPAYEQVMKASHAFNLLDARHAISVTERQRYILRVRTLARAVAQAYYDARRALGFPLADEALRADILAEDIEQEENQ</sequence>
<evidence type="ECO:0000313" key="11">
    <source>
        <dbReference type="Proteomes" id="UP001569414"/>
    </source>
</evidence>